<keyword evidence="2" id="KW-0716">Sensory transduction</keyword>
<feature type="compositionally biased region" description="Pro residues" evidence="3">
    <location>
        <begin position="336"/>
        <end position="350"/>
    </location>
</feature>
<dbReference type="InterPro" id="IPR014756">
    <property type="entry name" value="Ig_E-set"/>
</dbReference>
<dbReference type="AlphaFoldDB" id="A0A9P0HZ12"/>
<feature type="compositionally biased region" description="Pro residues" evidence="3">
    <location>
        <begin position="392"/>
        <end position="422"/>
    </location>
</feature>
<dbReference type="InterPro" id="IPR011021">
    <property type="entry name" value="Arrestin-like_N"/>
</dbReference>
<dbReference type="GO" id="GO:0015031">
    <property type="term" value="P:protein transport"/>
    <property type="evidence" value="ECO:0007669"/>
    <property type="project" value="TreeGrafter"/>
</dbReference>
<name>A0A9P0HZ12_SPOLI</name>
<proteinExistence type="inferred from homology"/>
<dbReference type="EMBL" id="LR824546">
    <property type="protein sequence ID" value="CAH1637163.1"/>
    <property type="molecule type" value="Genomic_DNA"/>
</dbReference>
<evidence type="ECO:0000313" key="6">
    <source>
        <dbReference type="Proteomes" id="UP001153321"/>
    </source>
</evidence>
<feature type="compositionally biased region" description="Basic and acidic residues" evidence="3">
    <location>
        <begin position="548"/>
        <end position="563"/>
    </location>
</feature>
<evidence type="ECO:0000256" key="2">
    <source>
        <dbReference type="ARBA" id="ARBA00022606"/>
    </source>
</evidence>
<dbReference type="SUPFAM" id="SSF81296">
    <property type="entry name" value="E set domains"/>
    <property type="match status" value="2"/>
</dbReference>
<evidence type="ECO:0000256" key="1">
    <source>
        <dbReference type="ARBA" id="ARBA00005298"/>
    </source>
</evidence>
<dbReference type="InterPro" id="IPR011022">
    <property type="entry name" value="Arrestin_C-like"/>
</dbReference>
<dbReference type="PANTHER" id="PTHR11188:SF176">
    <property type="entry name" value="ARRESTIN DOMAIN-CONTAINING PROTEIN 1"/>
    <property type="match status" value="1"/>
</dbReference>
<dbReference type="GO" id="GO:0005737">
    <property type="term" value="C:cytoplasm"/>
    <property type="evidence" value="ECO:0007669"/>
    <property type="project" value="TreeGrafter"/>
</dbReference>
<sequence length="563" mass="61947">MGFDEGQIILDSENGAYYAGQTVFGRMVFSQDKVKTIHGIYVDMKGFCKVHWSTSHTRRVNNRTQHYTVNHDSHEEYFRSKRYLIGSEDGEHHLQPGSHEFRFDCPIPINCPSSFEGSYGHIRYRIKVVMVTKGMFSFNKDKMVPIKVHAPLDLNQNPYCREPMEFDLSSSYCCWCVSAGHSEVMVRMPVSGYCPGQIIPMEVSCKNESNVEIDEIKFAIKKDVQYIASYEPGTRNDHDTVAEIKKGPIPGRTTRNWTIEMEVPTMDIYNVNACRYIDINYHFKVSTEVGGCHDDSEEVRPIIFGTIPLQGFQDNVQNPLQDQLPQVNIQNVQNTYPPPPVMNQPQPNPPYTNGYPNPYPNNSPYPGAPGYPTTPVMGGRTSPYPGNQPIVSPYPPNQPYPGASPYPGGPSPYPGGPSPYPSNTPYSTDNGPNQAPPYPDAAPPYPGVPGASPPYTGVPSAAPPYPGVTTTTLVKTGNMGFSAVQGGDPAAMPLLPQGANVPYPTSPPSNPYATASAPVPPTPGTDEKKPPLAVPEETSAAPPYNPEFMKEDEKKDQKVDKPN</sequence>
<evidence type="ECO:0000256" key="3">
    <source>
        <dbReference type="SAM" id="MobiDB-lite"/>
    </source>
</evidence>
<dbReference type="Proteomes" id="UP001153321">
    <property type="component" value="Chromosome 15"/>
</dbReference>
<feature type="region of interest" description="Disordered" evidence="3">
    <location>
        <begin position="331"/>
        <end position="563"/>
    </location>
</feature>
<feature type="compositionally biased region" description="Pro residues" evidence="3">
    <location>
        <begin position="434"/>
        <end position="447"/>
    </location>
</feature>
<protein>
    <recommendedName>
        <fullName evidence="4">Arrestin C-terminal-like domain-containing protein</fullName>
    </recommendedName>
</protein>
<feature type="domain" description="Arrestin C-terminal-like" evidence="4">
    <location>
        <begin position="178"/>
        <end position="309"/>
    </location>
</feature>
<organism evidence="5 6">
    <name type="scientific">Spodoptera littoralis</name>
    <name type="common">Egyptian cotton leafworm</name>
    <dbReference type="NCBI Taxonomy" id="7109"/>
    <lineage>
        <taxon>Eukaryota</taxon>
        <taxon>Metazoa</taxon>
        <taxon>Ecdysozoa</taxon>
        <taxon>Arthropoda</taxon>
        <taxon>Hexapoda</taxon>
        <taxon>Insecta</taxon>
        <taxon>Pterygota</taxon>
        <taxon>Neoptera</taxon>
        <taxon>Endopterygota</taxon>
        <taxon>Lepidoptera</taxon>
        <taxon>Glossata</taxon>
        <taxon>Ditrysia</taxon>
        <taxon>Noctuoidea</taxon>
        <taxon>Noctuidae</taxon>
        <taxon>Amphipyrinae</taxon>
        <taxon>Spodoptera</taxon>
    </lineage>
</organism>
<dbReference type="Pfam" id="PF00339">
    <property type="entry name" value="Arrestin_N"/>
    <property type="match status" value="1"/>
</dbReference>
<reference evidence="5" key="1">
    <citation type="submission" date="2022-02" db="EMBL/GenBank/DDBJ databases">
        <authorList>
            <person name="King R."/>
        </authorList>
    </citation>
    <scope>NUCLEOTIDE SEQUENCE</scope>
</reference>
<dbReference type="PANTHER" id="PTHR11188">
    <property type="entry name" value="ARRESTIN DOMAIN CONTAINING PROTEIN"/>
    <property type="match status" value="1"/>
</dbReference>
<dbReference type="Gene3D" id="2.60.40.640">
    <property type="match status" value="2"/>
</dbReference>
<gene>
    <name evidence="5" type="ORF">SPLIT_LOCUS2524</name>
</gene>
<feature type="compositionally biased region" description="Pro residues" evidence="3">
    <location>
        <begin position="357"/>
        <end position="369"/>
    </location>
</feature>
<comment type="similarity">
    <text evidence="1">Belongs to the arrestin family.</text>
</comment>
<dbReference type="InterPro" id="IPR014752">
    <property type="entry name" value="Arrestin-like_C"/>
</dbReference>
<evidence type="ECO:0000313" key="5">
    <source>
        <dbReference type="EMBL" id="CAH1637163.1"/>
    </source>
</evidence>
<dbReference type="SMART" id="SM01017">
    <property type="entry name" value="Arrestin_C"/>
    <property type="match status" value="1"/>
</dbReference>
<accession>A0A9P0HZ12</accession>
<dbReference type="Pfam" id="PF02752">
    <property type="entry name" value="Arrestin_C"/>
    <property type="match status" value="1"/>
</dbReference>
<dbReference type="InterPro" id="IPR050357">
    <property type="entry name" value="Arrestin_domain-protein"/>
</dbReference>
<evidence type="ECO:0000259" key="4">
    <source>
        <dbReference type="SMART" id="SM01017"/>
    </source>
</evidence>
<keyword evidence="6" id="KW-1185">Reference proteome</keyword>